<dbReference type="SUPFAM" id="SSF55486">
    <property type="entry name" value="Metalloproteases ('zincins'), catalytic domain"/>
    <property type="match status" value="1"/>
</dbReference>
<keyword evidence="2 10" id="KW-0645">Protease</keyword>
<feature type="non-terminal residue" evidence="11">
    <location>
        <position position="665"/>
    </location>
</feature>
<proteinExistence type="inferred from homology"/>
<dbReference type="STRING" id="6832.A0A553PP40"/>
<dbReference type="Gene3D" id="2.30.34.10">
    <property type="entry name" value="Leishmanolysin domain 4"/>
    <property type="match status" value="1"/>
</dbReference>
<evidence type="ECO:0000256" key="7">
    <source>
        <dbReference type="ARBA" id="ARBA00039717"/>
    </source>
</evidence>
<dbReference type="PANTHER" id="PTHR10942:SF0">
    <property type="entry name" value="LEISHMANOLYSIN-LIKE PEPTIDASE"/>
    <property type="match status" value="1"/>
</dbReference>
<keyword evidence="6 9" id="KW-0482">Metalloprotease</keyword>
<feature type="binding site" evidence="9">
    <location>
        <position position="289"/>
    </location>
    <ligand>
        <name>Zn(2+)</name>
        <dbReference type="ChEBI" id="CHEBI:29105"/>
        <note>catalytic</note>
    </ligand>
</feature>
<keyword evidence="5 9" id="KW-0862">Zinc</keyword>
<dbReference type="Pfam" id="PF01457">
    <property type="entry name" value="Peptidase_M8"/>
    <property type="match status" value="1"/>
</dbReference>
<evidence type="ECO:0000313" key="11">
    <source>
        <dbReference type="EMBL" id="TRY79448.1"/>
    </source>
</evidence>
<evidence type="ECO:0000256" key="3">
    <source>
        <dbReference type="ARBA" id="ARBA00022723"/>
    </source>
</evidence>
<keyword evidence="3 9" id="KW-0479">Metal-binding</keyword>
<evidence type="ECO:0000256" key="10">
    <source>
        <dbReference type="RuleBase" id="RU366077"/>
    </source>
</evidence>
<feature type="chain" id="PRO_5023973090" description="Leishmanolysin-like peptidase" evidence="10">
    <location>
        <begin position="23"/>
        <end position="665"/>
    </location>
</feature>
<dbReference type="GO" id="GO:0046872">
    <property type="term" value="F:metal ion binding"/>
    <property type="evidence" value="ECO:0007669"/>
    <property type="project" value="UniProtKB-KW"/>
</dbReference>
<evidence type="ECO:0000256" key="9">
    <source>
        <dbReference type="PIRSR" id="PIRSR601577-2"/>
    </source>
</evidence>
<comment type="similarity">
    <text evidence="1 10">Belongs to the peptidase M8 family.</text>
</comment>
<feature type="binding site" evidence="9">
    <location>
        <position position="285"/>
    </location>
    <ligand>
        <name>Zn(2+)</name>
        <dbReference type="ChEBI" id="CHEBI:29105"/>
        <note>catalytic</note>
    </ligand>
</feature>
<dbReference type="GO" id="GO:0004222">
    <property type="term" value="F:metalloendopeptidase activity"/>
    <property type="evidence" value="ECO:0007669"/>
    <property type="project" value="UniProtKB-UniRule"/>
</dbReference>
<feature type="signal peptide" evidence="10">
    <location>
        <begin position="1"/>
        <end position="22"/>
    </location>
</feature>
<dbReference type="Gene3D" id="3.90.132.10">
    <property type="entry name" value="Leishmanolysin , domain 2"/>
    <property type="match status" value="1"/>
</dbReference>
<dbReference type="GO" id="GO:0005737">
    <property type="term" value="C:cytoplasm"/>
    <property type="evidence" value="ECO:0007669"/>
    <property type="project" value="TreeGrafter"/>
</dbReference>
<evidence type="ECO:0000256" key="6">
    <source>
        <dbReference type="ARBA" id="ARBA00023049"/>
    </source>
</evidence>
<comment type="caution">
    <text evidence="11">The sequence shown here is derived from an EMBL/GenBank/DDBJ whole genome shotgun (WGS) entry which is preliminary data.</text>
</comment>
<evidence type="ECO:0000256" key="2">
    <source>
        <dbReference type="ARBA" id="ARBA00022670"/>
    </source>
</evidence>
<organism evidence="11 12">
    <name type="scientific">Tigriopus californicus</name>
    <name type="common">Marine copepod</name>
    <dbReference type="NCBI Taxonomy" id="6832"/>
    <lineage>
        <taxon>Eukaryota</taxon>
        <taxon>Metazoa</taxon>
        <taxon>Ecdysozoa</taxon>
        <taxon>Arthropoda</taxon>
        <taxon>Crustacea</taxon>
        <taxon>Multicrustacea</taxon>
        <taxon>Hexanauplia</taxon>
        <taxon>Copepoda</taxon>
        <taxon>Harpacticoida</taxon>
        <taxon>Harpacticidae</taxon>
        <taxon>Tigriopus</taxon>
    </lineage>
</organism>
<evidence type="ECO:0000256" key="8">
    <source>
        <dbReference type="PIRSR" id="PIRSR601577-1"/>
    </source>
</evidence>
<dbReference type="GO" id="GO:0007155">
    <property type="term" value="P:cell adhesion"/>
    <property type="evidence" value="ECO:0007669"/>
    <property type="project" value="InterPro"/>
</dbReference>
<keyword evidence="12" id="KW-1185">Reference proteome</keyword>
<evidence type="ECO:0000313" key="12">
    <source>
        <dbReference type="Proteomes" id="UP000318571"/>
    </source>
</evidence>
<reference evidence="11 12" key="1">
    <citation type="journal article" date="2018" name="Nat. Ecol. Evol.">
        <title>Genomic signatures of mitonuclear coevolution across populations of Tigriopus californicus.</title>
        <authorList>
            <person name="Barreto F.S."/>
            <person name="Watson E.T."/>
            <person name="Lima T.G."/>
            <person name="Willett C.S."/>
            <person name="Edmands S."/>
            <person name="Li W."/>
            <person name="Burton R.S."/>
        </authorList>
    </citation>
    <scope>NUCLEOTIDE SEQUENCE [LARGE SCALE GENOMIC DNA]</scope>
    <source>
        <strain evidence="11 12">San Diego</strain>
    </source>
</reference>
<evidence type="ECO:0000256" key="5">
    <source>
        <dbReference type="ARBA" id="ARBA00022833"/>
    </source>
</evidence>
<accession>A0A553PP40</accession>
<dbReference type="GO" id="GO:0006508">
    <property type="term" value="P:proteolysis"/>
    <property type="evidence" value="ECO:0007669"/>
    <property type="project" value="UniProtKB-KW"/>
</dbReference>
<keyword evidence="4 10" id="KW-0378">Hydrolase</keyword>
<dbReference type="OMA" id="HAMSENT"/>
<dbReference type="Gene3D" id="3.10.170.20">
    <property type="match status" value="1"/>
</dbReference>
<keyword evidence="10" id="KW-0732">Signal</keyword>
<dbReference type="Proteomes" id="UP000318571">
    <property type="component" value="Chromosome 6"/>
</dbReference>
<protein>
    <recommendedName>
        <fullName evidence="7 10">Leishmanolysin-like peptidase</fullName>
        <ecNumber evidence="10">3.4.24.-</ecNumber>
    </recommendedName>
</protein>
<feature type="binding site" evidence="9">
    <location>
        <position position="390"/>
    </location>
    <ligand>
        <name>Zn(2+)</name>
        <dbReference type="ChEBI" id="CHEBI:29105"/>
        <note>catalytic</note>
    </ligand>
</feature>
<dbReference type="EMBL" id="VCGU01000002">
    <property type="protein sequence ID" value="TRY79448.1"/>
    <property type="molecule type" value="Genomic_DNA"/>
</dbReference>
<dbReference type="GO" id="GO:0016020">
    <property type="term" value="C:membrane"/>
    <property type="evidence" value="ECO:0007669"/>
    <property type="project" value="InterPro"/>
</dbReference>
<feature type="active site" evidence="8">
    <location>
        <position position="286"/>
    </location>
</feature>
<dbReference type="FunFam" id="3.90.132.10:FF:000001">
    <property type="entry name" value="leishmanolysin-like peptidase isoform X2"/>
    <property type="match status" value="1"/>
</dbReference>
<evidence type="ECO:0000256" key="4">
    <source>
        <dbReference type="ARBA" id="ARBA00022801"/>
    </source>
</evidence>
<dbReference type="InterPro" id="IPR001577">
    <property type="entry name" value="Peptidase_M8"/>
</dbReference>
<name>A0A553PP40_TIGCA</name>
<dbReference type="AlphaFoldDB" id="A0A553PP40"/>
<dbReference type="EC" id="3.4.24.-" evidence="10"/>
<evidence type="ECO:0000256" key="1">
    <source>
        <dbReference type="ARBA" id="ARBA00005860"/>
    </source>
</evidence>
<comment type="cofactor">
    <cofactor evidence="9 10">
        <name>Zn(2+)</name>
        <dbReference type="ChEBI" id="CHEBI:29105"/>
    </cofactor>
    <text evidence="9 10">Binds 1 zinc ion per subunit.</text>
</comment>
<gene>
    <name evidence="11" type="ORF">TCAL_07557</name>
</gene>
<dbReference type="PANTHER" id="PTHR10942">
    <property type="entry name" value="LEISHMANOLYSIN-LIKE PEPTIDASE"/>
    <property type="match status" value="1"/>
</dbReference>
<sequence length="665" mass="74973">MIGKLLLAVAVANAFLVISIHTHPVEQDGGDFHVAQETHCVHDFPKIEDIPHPVQLKSVNSKRDKRSPEHQMRIQVFYHKSVDELSKIQQEIVRAQKLVKHRENEKSQKTVLSVSLIKLMPQATVLLPLQIVPNAVSFWENALKVRRNVGAIHLNRKCENNQYFMAEDDPTQYCKNQCVETKCGEFVVPEEHLKSCHTCDSFGRDCKKVTDEGPGVNNTDFVLYVSAIPTKQCGESIGEQASTVAYAAHCQQEIEFDRPVAGHTNICPAAIKPDEVQGLSSTFKHELLHALGFSSSLFAFFRDSRGDPLTPRGSDGKPPINRKLQLRQWSDKIIKEIERTWKVRSGMVTRRVSVMVTPKVVEEVRKHFGCPTLEGAELEDQGGDGTALTHWEKRIFQNEAMTGTVHTQNPVYSRMTFALMEDSGWYLPNYDLAENIEWGKGLGCDFAQKSCMEILEMKDERFPFCNTVMQSDSRTYCTHDSRSVGSSVTLADFCPYIQEFTWKSTSQSKERGTRCAQAQNAPVGDNNYALEQYGNGTRCFEQGGKWEQKSCRTLKQWKRYGAGCYPYECKDGGLNIVVRNVSLPCSEEGQVIDVRLKSGKWLHEGTVVCPKCEDICSNCQVQKQARTDPDLFMDDVENTCFEGGANGLNGFFSTFGFSLNDNKKR</sequence>